<name>A0A819HKY2_9BILA</name>
<dbReference type="EMBL" id="CAJOAZ010000222">
    <property type="protein sequence ID" value="CAF3582122.1"/>
    <property type="molecule type" value="Genomic_DNA"/>
</dbReference>
<comment type="caution">
    <text evidence="2">The sequence shown here is derived from an EMBL/GenBank/DDBJ whole genome shotgun (WGS) entry which is preliminary data.</text>
</comment>
<dbReference type="Proteomes" id="UP000663844">
    <property type="component" value="Unassembled WGS sequence"/>
</dbReference>
<accession>A0A819HKY2</accession>
<evidence type="ECO:0000313" key="2">
    <source>
        <dbReference type="EMBL" id="CAF3905487.1"/>
    </source>
</evidence>
<sequence length="213" mass="24484">MLIITYSIHSYPLTVSSNLANLTPSQIDHLCSYISQLTPQEQHTSESKTIKSDSMDKRFVVPFPDMSRFLSTSHKLHHHEPTIKSGIETSSAQKHDFHAYLCSITQNPEQVSNFLSIFIEEHGEPPAFNIFESCEEVSKRDLSESKTNHLSSAIRLNEISEFCSNRPQLRFTKRWKHSVEGPISIDFIHQMLESRKVKSYPYPAEMDPYLVGR</sequence>
<proteinExistence type="predicted"/>
<dbReference type="Proteomes" id="UP000663868">
    <property type="component" value="Unassembled WGS sequence"/>
</dbReference>
<organism evidence="2 3">
    <name type="scientific">Adineta steineri</name>
    <dbReference type="NCBI Taxonomy" id="433720"/>
    <lineage>
        <taxon>Eukaryota</taxon>
        <taxon>Metazoa</taxon>
        <taxon>Spiralia</taxon>
        <taxon>Gnathifera</taxon>
        <taxon>Rotifera</taxon>
        <taxon>Eurotatoria</taxon>
        <taxon>Bdelloidea</taxon>
        <taxon>Adinetida</taxon>
        <taxon>Adinetidae</taxon>
        <taxon>Adineta</taxon>
    </lineage>
</organism>
<protein>
    <submittedName>
        <fullName evidence="2">Uncharacterized protein</fullName>
    </submittedName>
</protein>
<evidence type="ECO:0000313" key="3">
    <source>
        <dbReference type="Proteomes" id="UP000663868"/>
    </source>
</evidence>
<dbReference type="EMBL" id="CAJOBB010001803">
    <property type="protein sequence ID" value="CAF3905487.1"/>
    <property type="molecule type" value="Genomic_DNA"/>
</dbReference>
<gene>
    <name evidence="2" type="ORF">KXQ929_LOCUS23054</name>
    <name evidence="1" type="ORF">OXD698_LOCUS5461</name>
</gene>
<dbReference type="AlphaFoldDB" id="A0A819HKY2"/>
<reference evidence="2" key="1">
    <citation type="submission" date="2021-02" db="EMBL/GenBank/DDBJ databases">
        <authorList>
            <person name="Nowell W R."/>
        </authorList>
    </citation>
    <scope>NUCLEOTIDE SEQUENCE</scope>
</reference>
<evidence type="ECO:0000313" key="1">
    <source>
        <dbReference type="EMBL" id="CAF3582122.1"/>
    </source>
</evidence>